<keyword evidence="9" id="KW-1185">Reference proteome</keyword>
<evidence type="ECO:0000313" key="9">
    <source>
        <dbReference type="Proteomes" id="UP000027361"/>
    </source>
</evidence>
<keyword evidence="4" id="KW-0677">Repeat</keyword>
<dbReference type="SMART" id="SM00386">
    <property type="entry name" value="HAT"/>
    <property type="match status" value="2"/>
</dbReference>
<feature type="compositionally biased region" description="Low complexity" evidence="6">
    <location>
        <begin position="320"/>
        <end position="342"/>
    </location>
</feature>
<evidence type="ECO:0000256" key="6">
    <source>
        <dbReference type="SAM" id="MobiDB-lite"/>
    </source>
</evidence>
<protein>
    <recommendedName>
        <fullName evidence="7">U3 small nucleolar RNA-associated protein 6 N-terminal domain-containing protein</fullName>
    </recommendedName>
</protein>
<evidence type="ECO:0000313" key="8">
    <source>
        <dbReference type="EMBL" id="KDN52551.1"/>
    </source>
</evidence>
<dbReference type="GO" id="GO:0000462">
    <property type="term" value="P:maturation of SSU-rRNA from tricistronic rRNA transcript (SSU-rRNA, 5.8S rRNA, LSU-rRNA)"/>
    <property type="evidence" value="ECO:0007669"/>
    <property type="project" value="InterPro"/>
</dbReference>
<evidence type="ECO:0000256" key="5">
    <source>
        <dbReference type="ARBA" id="ARBA00023242"/>
    </source>
</evidence>
<dbReference type="OrthoDB" id="28112at2759"/>
<dbReference type="SUPFAM" id="SSF48452">
    <property type="entry name" value="TPR-like"/>
    <property type="match status" value="1"/>
</dbReference>
<dbReference type="Gene3D" id="1.25.40.10">
    <property type="entry name" value="Tetratricopeptide repeat domain"/>
    <property type="match status" value="1"/>
</dbReference>
<dbReference type="GO" id="GO:0034388">
    <property type="term" value="C:Pwp2p-containing subcomplex of 90S preribosome"/>
    <property type="evidence" value="ECO:0007669"/>
    <property type="project" value="TreeGrafter"/>
</dbReference>
<feature type="region of interest" description="Disordered" evidence="6">
    <location>
        <begin position="914"/>
        <end position="943"/>
    </location>
</feature>
<dbReference type="Pfam" id="PF08640">
    <property type="entry name" value="U3_assoc_6"/>
    <property type="match status" value="1"/>
</dbReference>
<dbReference type="GeneID" id="25266354"/>
<dbReference type="InterPro" id="IPR011990">
    <property type="entry name" value="TPR-like_helical_dom_sf"/>
</dbReference>
<dbReference type="Proteomes" id="UP000027361">
    <property type="component" value="Unassembled WGS sequence"/>
</dbReference>
<name>A0A066WFI5_TILAU</name>
<gene>
    <name evidence="8" type="ORF">K437DRAFT_272413</name>
</gene>
<dbReference type="STRING" id="1037660.A0A066WFI5"/>
<feature type="region of interest" description="Disordered" evidence="6">
    <location>
        <begin position="309"/>
        <end position="342"/>
    </location>
</feature>
<dbReference type="AlphaFoldDB" id="A0A066WFI5"/>
<dbReference type="GO" id="GO:0032040">
    <property type="term" value="C:small-subunit processome"/>
    <property type="evidence" value="ECO:0007669"/>
    <property type="project" value="TreeGrafter"/>
</dbReference>
<evidence type="ECO:0000256" key="2">
    <source>
        <dbReference type="ARBA" id="ARBA00010734"/>
    </source>
</evidence>
<comment type="subcellular location">
    <subcellularLocation>
        <location evidence="1">Nucleus</location>
        <location evidence="1">Nucleolus</location>
    </subcellularLocation>
</comment>
<evidence type="ECO:0000256" key="3">
    <source>
        <dbReference type="ARBA" id="ARBA00022552"/>
    </source>
</evidence>
<dbReference type="PANTHER" id="PTHR23271">
    <property type="entry name" value="HEPATOCELLULAR CARCINOMA-ASSOCIATED ANTIGEN 66"/>
    <property type="match status" value="1"/>
</dbReference>
<dbReference type="HOGENOM" id="CLU_306991_0_0_1"/>
<comment type="similarity">
    <text evidence="2">Belongs to the UTP6 family.</text>
</comment>
<evidence type="ECO:0000256" key="1">
    <source>
        <dbReference type="ARBA" id="ARBA00004604"/>
    </source>
</evidence>
<dbReference type="InParanoid" id="A0A066WFI5"/>
<dbReference type="EMBL" id="JMSN01000009">
    <property type="protein sequence ID" value="KDN52551.1"/>
    <property type="molecule type" value="Genomic_DNA"/>
</dbReference>
<dbReference type="PANTHER" id="PTHR23271:SF1">
    <property type="entry name" value="U3 SMALL NUCLEOLAR RNA-ASSOCIATED PROTEIN 6 HOMOLOG"/>
    <property type="match status" value="1"/>
</dbReference>
<evidence type="ECO:0000259" key="7">
    <source>
        <dbReference type="Pfam" id="PF08640"/>
    </source>
</evidence>
<sequence length="943" mass="104106">MERVTYQLERSLPSLDLLATSGVFTREELRALTSQRQQYESNLVRRVALWEDFKAYLDFEERTEKLRLLRCRTLDLPKAVLSQFKSASTARTISIYERAVRKFKSQVHVWIDYIQWAKSNGMRVVLGRVLGRGLALHPQNTRLWILAADHELNANGAPTAARALLQRALRINRPVQHDAARAGGDRKKRERHLLSSQDGDRPSKKSKLNGAVVSSSRQGRKDDSASLFVPPGSKERDYLDLALEYVRMELVFMERLRRRWAILGISAEGASDELASKAAAADAMERNGEEEDADMQEQAFEAAQALNDAGKDDDEGDAEGSGQELSATAKATAASKPQPDSSVSAAQKVVDASKASAAAQLPVLQGAIIRLAVRSAVDNLPQRYRFIYLVAVRMLLASFPFADGHAKQGSGQKLRNELVEDVHAHLRTHFPHVAHASFVLGSAPISANVQLWPSSEELASEMETNESLKAASTLQMDGSDIERAVAASTQQSETQRLLVLNLMNDVLARQDMEDETLPKDVISAFKHYAEAVQSLTAADAVSSVADVSTVAEASKLAELETHFLQALRATWAAQEGPELRALVDALSEQVYISAKKSKYLSFPVAEMHFAHAQVDERDDAAEAQRIRKAIKTCSYTAEKLGSNSVATSDSAARLWCLSLDCAKRRLVQRAEPDAKDELLREHLLAVAAAPESTALWQRTIDLVSRELALRDKKADRWVWASFDTLVDNSRRSVQTCTDPEAREVRQAIHDSVLSAVFGIAARLEDARSAKTAERAMDAARAIVMKDSVASAGFWLKLCELHAARYRSLAGQHKHRGHSERAPAYWQAKQGDADSSARLSKEAAKADQIFGKLLFSSHTTDPEIFVQARITWLQHLLRDRQDVQKAMNALDTAVRDAKAVVGLRAAARIEDAWKEMSEASPATFEAAHDKGDEGGDNDAELDEE</sequence>
<feature type="compositionally biased region" description="Acidic residues" evidence="6">
    <location>
        <begin position="933"/>
        <end position="943"/>
    </location>
</feature>
<feature type="region of interest" description="Disordered" evidence="6">
    <location>
        <begin position="276"/>
        <end position="296"/>
    </location>
</feature>
<accession>A0A066WFI5</accession>
<dbReference type="InterPro" id="IPR003107">
    <property type="entry name" value="HAT"/>
</dbReference>
<feature type="compositionally biased region" description="Basic and acidic residues" evidence="6">
    <location>
        <begin position="176"/>
        <end position="187"/>
    </location>
</feature>
<proteinExistence type="inferred from homology"/>
<feature type="region of interest" description="Disordered" evidence="6">
    <location>
        <begin position="176"/>
        <end position="231"/>
    </location>
</feature>
<dbReference type="GO" id="GO:0030515">
    <property type="term" value="F:snoRNA binding"/>
    <property type="evidence" value="ECO:0007669"/>
    <property type="project" value="InterPro"/>
</dbReference>
<keyword evidence="3" id="KW-0698">rRNA processing</keyword>
<reference evidence="8 9" key="1">
    <citation type="submission" date="2014-05" db="EMBL/GenBank/DDBJ databases">
        <title>Draft genome sequence of a rare smut relative, Tilletiaria anomala UBC 951.</title>
        <authorList>
            <consortium name="DOE Joint Genome Institute"/>
            <person name="Toome M."/>
            <person name="Kuo A."/>
            <person name="Henrissat B."/>
            <person name="Lipzen A."/>
            <person name="Tritt A."/>
            <person name="Yoshinaga Y."/>
            <person name="Zane M."/>
            <person name="Barry K."/>
            <person name="Grigoriev I.V."/>
            <person name="Spatafora J.W."/>
            <person name="Aimea M.C."/>
        </authorList>
    </citation>
    <scope>NUCLEOTIDE SEQUENCE [LARGE SCALE GENOMIC DNA]</scope>
    <source>
        <strain evidence="8 9">UBC 951</strain>
    </source>
</reference>
<organism evidence="8 9">
    <name type="scientific">Tilletiaria anomala (strain ATCC 24038 / CBS 436.72 / UBC 951)</name>
    <dbReference type="NCBI Taxonomy" id="1037660"/>
    <lineage>
        <taxon>Eukaryota</taxon>
        <taxon>Fungi</taxon>
        <taxon>Dikarya</taxon>
        <taxon>Basidiomycota</taxon>
        <taxon>Ustilaginomycotina</taxon>
        <taxon>Exobasidiomycetes</taxon>
        <taxon>Georgefischeriales</taxon>
        <taxon>Tilletiariaceae</taxon>
        <taxon>Tilletiaria</taxon>
    </lineage>
</organism>
<dbReference type="RefSeq" id="XP_013245390.1">
    <property type="nucleotide sequence ID" value="XM_013389936.1"/>
</dbReference>
<evidence type="ECO:0000256" key="4">
    <source>
        <dbReference type="ARBA" id="ARBA00022737"/>
    </source>
</evidence>
<dbReference type="InterPro" id="IPR055347">
    <property type="entry name" value="UTP6_N"/>
</dbReference>
<dbReference type="InterPro" id="IPR013949">
    <property type="entry name" value="Utp6"/>
</dbReference>
<feature type="domain" description="U3 small nucleolar RNA-associated protein 6 N-terminal" evidence="7">
    <location>
        <begin position="8"/>
        <end position="82"/>
    </location>
</feature>
<comment type="caution">
    <text evidence="8">The sequence shown here is derived from an EMBL/GenBank/DDBJ whole genome shotgun (WGS) entry which is preliminary data.</text>
</comment>
<keyword evidence="5" id="KW-0539">Nucleus</keyword>